<sequence length="426" mass="48912">MIKTTQELSHYLAMTTEKSGYSLARSRLNVVDDWAYRDRVLKHNTGGFFNVCGMKTSEEKEYLVLFQPQSALTGLVFCRVEDEILILLQARVEPGNIHIGQYGPTIQSTMANYMQLHGGRPTSYLDYFFGFTPSCTVHSTSLQLDLGKRYFQKSKHHMLLEVEDMFPVKSPMAWVSLSALSESMEADYFLNTDLRSLLALYDWQKYQSGKTEVIDNYGSEGALSDLITHHLMQQKTTLSSHRLVSLDGLEGWSRSEEGVVSNDKRAPYIHFYRSQCQSREKDSWIQPLMGVAGVGLVQLYMRTGAHQPEYLIVSGKEFGVSEEAVLHPSRLYYAEEMVDFFDPDEEFLDKMKPYGGEGKRVLRAFYQSDEGGRFYQMRSLYQLIEVDETYQKASNEFWISRAELKKLLLTNNMNSIQLRCIATLLD</sequence>
<accession>A0AA52EKA4</accession>
<dbReference type="InterPro" id="IPR005212">
    <property type="entry name" value="EvaA-like"/>
</dbReference>
<proteinExistence type="predicted"/>
<dbReference type="GO" id="GO:0016829">
    <property type="term" value="F:lyase activity"/>
    <property type="evidence" value="ECO:0007669"/>
    <property type="project" value="InterPro"/>
</dbReference>
<dbReference type="Proteomes" id="UP001268683">
    <property type="component" value="Chromosome"/>
</dbReference>
<dbReference type="InterPro" id="IPR038153">
    <property type="entry name" value="EvaA-like_sf"/>
</dbReference>
<dbReference type="EMBL" id="CP123872">
    <property type="protein sequence ID" value="WND04092.1"/>
    <property type="molecule type" value="Genomic_DNA"/>
</dbReference>
<evidence type="ECO:0000313" key="2">
    <source>
        <dbReference type="EMBL" id="WND04092.1"/>
    </source>
</evidence>
<gene>
    <name evidence="2" type="ORF">QGN29_06855</name>
</gene>
<evidence type="ECO:0000313" key="3">
    <source>
        <dbReference type="Proteomes" id="UP001268683"/>
    </source>
</evidence>
<dbReference type="AlphaFoldDB" id="A0AA52EKA4"/>
<feature type="domain" description="dTDP-4-dehydro-6-deoxy-alpha-D-glucopyranose 2,3-dehydratase" evidence="1">
    <location>
        <begin position="236"/>
        <end position="424"/>
    </location>
</feature>
<protein>
    <submittedName>
        <fullName evidence="2">NDP-hexose 2,3-dehydratase family protein</fullName>
    </submittedName>
</protein>
<dbReference type="RefSeq" id="WP_310799956.1">
    <property type="nucleotide sequence ID" value="NZ_CP123872.1"/>
</dbReference>
<keyword evidence="3" id="KW-1185">Reference proteome</keyword>
<organism evidence="2 3">
    <name type="scientific">Temperatibacter marinus</name>
    <dbReference type="NCBI Taxonomy" id="1456591"/>
    <lineage>
        <taxon>Bacteria</taxon>
        <taxon>Pseudomonadati</taxon>
        <taxon>Pseudomonadota</taxon>
        <taxon>Alphaproteobacteria</taxon>
        <taxon>Kordiimonadales</taxon>
        <taxon>Temperatibacteraceae</taxon>
        <taxon>Temperatibacter</taxon>
    </lineage>
</organism>
<name>A0AA52EKA4_9PROT</name>
<dbReference type="Gene3D" id="3.90.79.40">
    <property type="entry name" value="EvaA sugar 2,3-dehydratase subunit"/>
    <property type="match status" value="2"/>
</dbReference>
<reference evidence="2" key="1">
    <citation type="submission" date="2023-04" db="EMBL/GenBank/DDBJ databases">
        <title>Complete genome sequence of Temperatibacter marinus.</title>
        <authorList>
            <person name="Rong J.-C."/>
            <person name="Yi M.-L."/>
            <person name="Zhao Q."/>
        </authorList>
    </citation>
    <scope>NUCLEOTIDE SEQUENCE</scope>
    <source>
        <strain evidence="2">NBRC 110045</strain>
    </source>
</reference>
<dbReference type="KEGG" id="tmk:QGN29_06855"/>
<dbReference type="Pfam" id="PF03559">
    <property type="entry name" value="Hexose_dehydrat"/>
    <property type="match status" value="2"/>
</dbReference>
<evidence type="ECO:0000259" key="1">
    <source>
        <dbReference type="Pfam" id="PF03559"/>
    </source>
</evidence>
<feature type="domain" description="dTDP-4-dehydro-6-deoxy-alpha-D-glucopyranose 2,3-dehydratase" evidence="1">
    <location>
        <begin position="6"/>
        <end position="200"/>
    </location>
</feature>